<dbReference type="GO" id="GO:0004795">
    <property type="term" value="F:threonine synthase activity"/>
    <property type="evidence" value="ECO:0007669"/>
    <property type="project" value="UniProtKB-UniRule"/>
</dbReference>
<dbReference type="Pfam" id="PF14821">
    <property type="entry name" value="Thr_synth_N"/>
    <property type="match status" value="1"/>
</dbReference>
<protein>
    <recommendedName>
        <fullName evidence="5 11">Threonine synthase</fullName>
        <ecNumber evidence="4 11">4.2.3.1</ecNumber>
    </recommendedName>
</protein>
<dbReference type="Proteomes" id="UP000192582">
    <property type="component" value="Unassembled WGS sequence"/>
</dbReference>
<dbReference type="SUPFAM" id="SSF53686">
    <property type="entry name" value="Tryptophan synthase beta subunit-like PLP-dependent enzymes"/>
    <property type="match status" value="1"/>
</dbReference>
<dbReference type="InterPro" id="IPR051166">
    <property type="entry name" value="Threonine_Synthase"/>
</dbReference>
<proteinExistence type="inferred from homology"/>
<evidence type="ECO:0000313" key="16">
    <source>
        <dbReference type="Proteomes" id="UP000192582"/>
    </source>
</evidence>
<comment type="similarity">
    <text evidence="3">Belongs to the threonine synthase family.</text>
</comment>
<evidence type="ECO:0000256" key="1">
    <source>
        <dbReference type="ARBA" id="ARBA00001933"/>
    </source>
</evidence>
<evidence type="ECO:0000256" key="12">
    <source>
        <dbReference type="PIRSR" id="PIRSR604450-51"/>
    </source>
</evidence>
<dbReference type="Pfam" id="PF00291">
    <property type="entry name" value="PALP"/>
    <property type="match status" value="1"/>
</dbReference>
<feature type="modified residue" description="N6-(pyridoxal phosphate)lysine" evidence="12">
    <location>
        <position position="112"/>
    </location>
</feature>
<evidence type="ECO:0000256" key="8">
    <source>
        <dbReference type="ARBA" id="ARBA00022898"/>
    </source>
</evidence>
<evidence type="ECO:0000259" key="14">
    <source>
        <dbReference type="Pfam" id="PF14821"/>
    </source>
</evidence>
<reference evidence="15 16" key="1">
    <citation type="submission" date="2017-04" db="EMBL/GenBank/DDBJ databases">
        <authorList>
            <person name="Afonso C.L."/>
            <person name="Miller P.J."/>
            <person name="Scott M.A."/>
            <person name="Spackman E."/>
            <person name="Goraichik I."/>
            <person name="Dimitrov K.M."/>
            <person name="Suarez D.L."/>
            <person name="Swayne D.E."/>
        </authorList>
    </citation>
    <scope>NUCLEOTIDE SEQUENCE [LARGE SCALE GENOMIC DNA]</scope>
    <source>
        <strain evidence="15 16">KR-140</strain>
    </source>
</reference>
<gene>
    <name evidence="15" type="ORF">SAMN00790413_01147</name>
</gene>
<evidence type="ECO:0000313" key="15">
    <source>
        <dbReference type="EMBL" id="SMB91477.1"/>
    </source>
</evidence>
<evidence type="ECO:0000256" key="9">
    <source>
        <dbReference type="ARBA" id="ARBA00023239"/>
    </source>
</evidence>
<dbReference type="InterPro" id="IPR037158">
    <property type="entry name" value="Thr_synth_N_sf"/>
</dbReference>
<evidence type="ECO:0000256" key="6">
    <source>
        <dbReference type="ARBA" id="ARBA00022605"/>
    </source>
</evidence>
<name>A0A1W1VDF7_9DEIO</name>
<keyword evidence="6" id="KW-0028">Amino-acid biosynthesis</keyword>
<dbReference type="Gene3D" id="3.40.50.1100">
    <property type="match status" value="2"/>
</dbReference>
<sequence length="479" mass="52269">MRYISTRGGTAPAGFIDAVLMGLADDGGLLVPDAMPQLSPETLEAWRTLSYTDLAVEVLSLFTGDDLTREELQGLVRGSYATFRHPEVTPVQKIGDNLHVLELFHGPTFAFKDVALQFLGNLYAHIAAKTGSIIHILGATSGDTGASAIEGVRGKEGIHICILYPHGKVSRVQELQMTTIQGENVLNLAIRGTFDDAQRIIKEIFADAAFKREYHLRAINSINIARILAQVVYYFYAYFRVSGEADGRRVNFSVPTGNFGDIFAGYLAKQMGLPIHRLILATNENDILTRFVNTGLYRPAAFRSTHSPSMDIQVASNFERYLYYLHGEKPEMVRELMAGFGAQGEVRASGEVLAQVQADFSAYSIENEACLNTIHGHYHGRAYLLDPHTACGVAAAELGAVEGEVTVALATAHPAKFDESIRLREITQTFPESIQALFELPQRQTVVEATAEAVRQKLVPFFGGEAGGTEAQGKAITSA</sequence>
<feature type="domain" description="Threonine synthase N-terminal" evidence="14">
    <location>
        <begin position="2"/>
        <end position="80"/>
    </location>
</feature>
<keyword evidence="8 12" id="KW-0663">Pyridoxal phosphate</keyword>
<organism evidence="15 16">
    <name type="scientific">Deinococcus hopiensis KR-140</name>
    <dbReference type="NCBI Taxonomy" id="695939"/>
    <lineage>
        <taxon>Bacteria</taxon>
        <taxon>Thermotogati</taxon>
        <taxon>Deinococcota</taxon>
        <taxon>Deinococci</taxon>
        <taxon>Deinococcales</taxon>
        <taxon>Deinococcaceae</taxon>
        <taxon>Deinococcus</taxon>
    </lineage>
</organism>
<evidence type="ECO:0000256" key="2">
    <source>
        <dbReference type="ARBA" id="ARBA00004979"/>
    </source>
</evidence>
<dbReference type="UniPathway" id="UPA00050">
    <property type="reaction ID" value="UER00065"/>
</dbReference>
<dbReference type="NCBIfam" id="TIGR00260">
    <property type="entry name" value="thrC"/>
    <property type="match status" value="1"/>
</dbReference>
<evidence type="ECO:0000259" key="13">
    <source>
        <dbReference type="Pfam" id="PF00291"/>
    </source>
</evidence>
<dbReference type="InterPro" id="IPR004450">
    <property type="entry name" value="Thr_synthase-like"/>
</dbReference>
<dbReference type="FunFam" id="3.90.1380.10:FF:000003">
    <property type="entry name" value="THR4p Threonine synthase"/>
    <property type="match status" value="1"/>
</dbReference>
<dbReference type="InterPro" id="IPR029144">
    <property type="entry name" value="Thr_synth_N"/>
</dbReference>
<dbReference type="InterPro" id="IPR001926">
    <property type="entry name" value="TrpB-like_PALP"/>
</dbReference>
<dbReference type="Gene3D" id="3.90.1380.10">
    <property type="entry name" value="Threonine synthase, N-terminal domain"/>
    <property type="match status" value="1"/>
</dbReference>
<feature type="domain" description="Tryptophan synthase beta chain-like PALP" evidence="13">
    <location>
        <begin position="92"/>
        <end position="410"/>
    </location>
</feature>
<dbReference type="GO" id="GO:0009088">
    <property type="term" value="P:threonine biosynthetic process"/>
    <property type="evidence" value="ECO:0007669"/>
    <property type="project" value="UniProtKB-UniRule"/>
</dbReference>
<dbReference type="InterPro" id="IPR000634">
    <property type="entry name" value="Ser/Thr_deHydtase_PyrdxlP-BS"/>
</dbReference>
<evidence type="ECO:0000256" key="3">
    <source>
        <dbReference type="ARBA" id="ARBA00005517"/>
    </source>
</evidence>
<dbReference type="OrthoDB" id="9763107at2"/>
<evidence type="ECO:0000256" key="7">
    <source>
        <dbReference type="ARBA" id="ARBA00022697"/>
    </source>
</evidence>
<accession>A0A1W1VDF7</accession>
<comment type="catalytic activity">
    <reaction evidence="10">
        <text>O-phospho-L-homoserine + H2O = L-threonine + phosphate</text>
        <dbReference type="Rhea" id="RHEA:10840"/>
        <dbReference type="ChEBI" id="CHEBI:15377"/>
        <dbReference type="ChEBI" id="CHEBI:43474"/>
        <dbReference type="ChEBI" id="CHEBI:57590"/>
        <dbReference type="ChEBI" id="CHEBI:57926"/>
        <dbReference type="EC" id="4.2.3.1"/>
    </reaction>
</comment>
<dbReference type="GO" id="GO:0030170">
    <property type="term" value="F:pyridoxal phosphate binding"/>
    <property type="evidence" value="ECO:0007669"/>
    <property type="project" value="InterPro"/>
</dbReference>
<evidence type="ECO:0000256" key="4">
    <source>
        <dbReference type="ARBA" id="ARBA00013028"/>
    </source>
</evidence>
<evidence type="ECO:0000256" key="11">
    <source>
        <dbReference type="NCBIfam" id="TIGR00260"/>
    </source>
</evidence>
<dbReference type="PANTHER" id="PTHR42690:SF1">
    <property type="entry name" value="THREONINE SYNTHASE-LIKE 2"/>
    <property type="match status" value="1"/>
</dbReference>
<dbReference type="InterPro" id="IPR036052">
    <property type="entry name" value="TrpB-like_PALP_sf"/>
</dbReference>
<evidence type="ECO:0000256" key="10">
    <source>
        <dbReference type="ARBA" id="ARBA00049144"/>
    </source>
</evidence>
<comment type="pathway">
    <text evidence="2">Amino-acid biosynthesis; L-threonine biosynthesis; L-threonine from L-aspartate: step 5/5.</text>
</comment>
<keyword evidence="16" id="KW-1185">Reference proteome</keyword>
<dbReference type="PANTHER" id="PTHR42690">
    <property type="entry name" value="THREONINE SYNTHASE FAMILY MEMBER"/>
    <property type="match status" value="1"/>
</dbReference>
<dbReference type="CDD" id="cd01560">
    <property type="entry name" value="Thr-synth_2"/>
    <property type="match status" value="1"/>
</dbReference>
<keyword evidence="9" id="KW-0456">Lyase</keyword>
<dbReference type="PROSITE" id="PS00165">
    <property type="entry name" value="DEHYDRATASE_SER_THR"/>
    <property type="match status" value="1"/>
</dbReference>
<comment type="cofactor">
    <cofactor evidence="1 12">
        <name>pyridoxal 5'-phosphate</name>
        <dbReference type="ChEBI" id="CHEBI:597326"/>
    </cofactor>
</comment>
<dbReference type="AlphaFoldDB" id="A0A1W1VDF7"/>
<evidence type="ECO:0000256" key="5">
    <source>
        <dbReference type="ARBA" id="ARBA00018679"/>
    </source>
</evidence>
<dbReference type="EMBL" id="FWWU01000009">
    <property type="protein sequence ID" value="SMB91477.1"/>
    <property type="molecule type" value="Genomic_DNA"/>
</dbReference>
<dbReference type="STRING" id="695939.SAMN00790413_01147"/>
<keyword evidence="7" id="KW-0791">Threonine biosynthesis</keyword>
<dbReference type="RefSeq" id="WP_084048683.1">
    <property type="nucleotide sequence ID" value="NZ_FWWU01000009.1"/>
</dbReference>
<dbReference type="EC" id="4.2.3.1" evidence="4 11"/>